<gene>
    <name evidence="8" type="ORF">GGI59_000980</name>
</gene>
<organism evidence="8 9">
    <name type="scientific">Rhizobium lentis</name>
    <dbReference type="NCBI Taxonomy" id="1138194"/>
    <lineage>
        <taxon>Bacteria</taxon>
        <taxon>Pseudomonadati</taxon>
        <taxon>Pseudomonadota</taxon>
        <taxon>Alphaproteobacteria</taxon>
        <taxon>Hyphomicrobiales</taxon>
        <taxon>Rhizobiaceae</taxon>
        <taxon>Rhizobium/Agrobacterium group</taxon>
        <taxon>Rhizobium</taxon>
    </lineage>
</organism>
<dbReference type="CDD" id="cd13127">
    <property type="entry name" value="MATE_tuaB_like"/>
    <property type="match status" value="1"/>
</dbReference>
<evidence type="ECO:0000256" key="5">
    <source>
        <dbReference type="ARBA" id="ARBA00022989"/>
    </source>
</evidence>
<dbReference type="Pfam" id="PF13440">
    <property type="entry name" value="Polysacc_synt_3"/>
    <property type="match status" value="1"/>
</dbReference>
<keyword evidence="5 7" id="KW-1133">Transmembrane helix</keyword>
<comment type="caution">
    <text evidence="8">The sequence shown here is derived from an EMBL/GenBank/DDBJ whole genome shotgun (WGS) entry which is preliminary data.</text>
</comment>
<evidence type="ECO:0000313" key="8">
    <source>
        <dbReference type="EMBL" id="MBB5559353.1"/>
    </source>
</evidence>
<dbReference type="Proteomes" id="UP000528824">
    <property type="component" value="Unassembled WGS sequence"/>
</dbReference>
<proteinExistence type="inferred from homology"/>
<evidence type="ECO:0000256" key="6">
    <source>
        <dbReference type="ARBA" id="ARBA00023136"/>
    </source>
</evidence>
<keyword evidence="3" id="KW-1003">Cell membrane</keyword>
<evidence type="ECO:0000256" key="3">
    <source>
        <dbReference type="ARBA" id="ARBA00022475"/>
    </source>
</evidence>
<feature type="transmembrane region" description="Helical" evidence="7">
    <location>
        <begin position="80"/>
        <end position="100"/>
    </location>
</feature>
<dbReference type="AlphaFoldDB" id="A0A7W8XE63"/>
<comment type="similarity">
    <text evidence="2">Belongs to the polysaccharide synthase family.</text>
</comment>
<dbReference type="PANTHER" id="PTHR30250">
    <property type="entry name" value="PST FAMILY PREDICTED COLANIC ACID TRANSPORTER"/>
    <property type="match status" value="1"/>
</dbReference>
<evidence type="ECO:0000256" key="7">
    <source>
        <dbReference type="SAM" id="Phobius"/>
    </source>
</evidence>
<dbReference type="InterPro" id="IPR050833">
    <property type="entry name" value="Poly_Biosynth_Transport"/>
</dbReference>
<comment type="subcellular location">
    <subcellularLocation>
        <location evidence="1">Cell membrane</location>
        <topology evidence="1">Multi-pass membrane protein</topology>
    </subcellularLocation>
</comment>
<dbReference type="GO" id="GO:0005886">
    <property type="term" value="C:plasma membrane"/>
    <property type="evidence" value="ECO:0007669"/>
    <property type="project" value="UniProtKB-SubCell"/>
</dbReference>
<evidence type="ECO:0000313" key="9">
    <source>
        <dbReference type="Proteomes" id="UP000528824"/>
    </source>
</evidence>
<feature type="transmembrane region" description="Helical" evidence="7">
    <location>
        <begin position="288"/>
        <end position="309"/>
    </location>
</feature>
<evidence type="ECO:0000256" key="4">
    <source>
        <dbReference type="ARBA" id="ARBA00022692"/>
    </source>
</evidence>
<evidence type="ECO:0000256" key="1">
    <source>
        <dbReference type="ARBA" id="ARBA00004651"/>
    </source>
</evidence>
<feature type="transmembrane region" description="Helical" evidence="7">
    <location>
        <begin position="173"/>
        <end position="195"/>
    </location>
</feature>
<feature type="transmembrane region" description="Helical" evidence="7">
    <location>
        <begin position="44"/>
        <end position="68"/>
    </location>
</feature>
<protein>
    <submittedName>
        <fullName evidence="8">O-antigen/teichoic acid export membrane protein</fullName>
    </submittedName>
</protein>
<dbReference type="EMBL" id="JACHBC010000001">
    <property type="protein sequence ID" value="MBB5559353.1"/>
    <property type="molecule type" value="Genomic_DNA"/>
</dbReference>
<feature type="transmembrane region" description="Helical" evidence="7">
    <location>
        <begin position="315"/>
        <end position="340"/>
    </location>
</feature>
<name>A0A7W8XE63_9HYPH</name>
<keyword evidence="4 7" id="KW-0812">Transmembrane</keyword>
<evidence type="ECO:0000256" key="2">
    <source>
        <dbReference type="ARBA" id="ARBA00007430"/>
    </source>
</evidence>
<feature type="transmembrane region" description="Helical" evidence="7">
    <location>
        <begin position="361"/>
        <end position="383"/>
    </location>
</feature>
<feature type="transmembrane region" description="Helical" evidence="7">
    <location>
        <begin position="112"/>
        <end position="129"/>
    </location>
</feature>
<feature type="transmembrane region" description="Helical" evidence="7">
    <location>
        <begin position="389"/>
        <end position="409"/>
    </location>
</feature>
<dbReference type="RefSeq" id="WP_183912135.1">
    <property type="nucleotide sequence ID" value="NZ_JACHBB010000001.1"/>
</dbReference>
<feature type="transmembrane region" description="Helical" evidence="7">
    <location>
        <begin position="21"/>
        <end position="38"/>
    </location>
</feature>
<keyword evidence="6 7" id="KW-0472">Membrane</keyword>
<feature type="transmembrane region" description="Helical" evidence="7">
    <location>
        <begin position="448"/>
        <end position="470"/>
    </location>
</feature>
<feature type="transmembrane region" description="Helical" evidence="7">
    <location>
        <begin position="150"/>
        <end position="167"/>
    </location>
</feature>
<sequence length="498" mass="54429">MNSIASRLAKGSMWISAARGLVNLLGFISTIVLARLLAPSDFGVVAIGNTLLAIVGSFTALPLSQALIQHKAPTADHFHTAWTLGALKGILLGVVFAIFAQPAASFYNEPHLVNVMYALAFSMCLSGLGNPRRIMLQKSLVFWQDFMLSVSQKLFAVATAIVVAYFFRSYWALVLSIIAGQIASIAISYTALPFLPKIRFVHYRDLLSFSMWLTFSQVVNTLNWRFDQLLIGKLLGRTEVGYYTVGDTLAVMPTREATQPLTQTLFPAFSQLNGNKERLRQGYRRAQAVVTAVALPLGVGMALVAYPMVEFFMGAKWLAAVPVIQALASIYALQTLGSLAQPLGLSLGGTRMLFIRDTQLFAIRLPLIAAGLYFGGLHGVLIARMFTGTIAIGFNFFIVRSLIGIPVLAQILSNARSLTSCVLMGLAVYSAQDVGMFLQAEFGLLPRLLGLVAIGGGVYLTSMFMMWWFAGRPIGPETELLRVVTGTWARFERYRLAR</sequence>
<dbReference type="PANTHER" id="PTHR30250:SF10">
    <property type="entry name" value="LIPOPOLYSACCHARIDE BIOSYNTHESIS PROTEIN WZXC"/>
    <property type="match status" value="1"/>
</dbReference>
<accession>A0A7W8XE63</accession>
<keyword evidence="9" id="KW-1185">Reference proteome</keyword>
<reference evidence="8 9" key="1">
    <citation type="submission" date="2020-08" db="EMBL/GenBank/DDBJ databases">
        <title>Genomic Encyclopedia of Type Strains, Phase IV (KMG-V): Genome sequencing to study the core and pangenomes of soil and plant-associated prokaryotes.</title>
        <authorList>
            <person name="Whitman W."/>
        </authorList>
    </citation>
    <scope>NUCLEOTIDE SEQUENCE [LARGE SCALE GENOMIC DNA]</scope>
    <source>
        <strain evidence="8 9">SEMIA 4034</strain>
    </source>
</reference>